<dbReference type="EMBL" id="BAABBI010000001">
    <property type="protein sequence ID" value="GAA3772521.1"/>
    <property type="molecule type" value="Genomic_DNA"/>
</dbReference>
<reference evidence="5" key="1">
    <citation type="journal article" date="2019" name="Int. J. Syst. Evol. Microbiol.">
        <title>The Global Catalogue of Microorganisms (GCM) 10K type strain sequencing project: providing services to taxonomists for standard genome sequencing and annotation.</title>
        <authorList>
            <consortium name="The Broad Institute Genomics Platform"/>
            <consortium name="The Broad Institute Genome Sequencing Center for Infectious Disease"/>
            <person name="Wu L."/>
            <person name="Ma J."/>
        </authorList>
    </citation>
    <scope>NUCLEOTIDE SEQUENCE [LARGE SCALE GENOMIC DNA]</scope>
    <source>
        <strain evidence="5">JCM 17525</strain>
    </source>
</reference>
<protein>
    <recommendedName>
        <fullName evidence="3">Fibronectin type-III domain-containing protein</fullName>
    </recommendedName>
</protein>
<proteinExistence type="predicted"/>
<gene>
    <name evidence="4" type="ORF">GCM10022271_00730</name>
</gene>
<feature type="chain" id="PRO_5046769098" description="Fibronectin type-III domain-containing protein" evidence="2">
    <location>
        <begin position="25"/>
        <end position="515"/>
    </location>
</feature>
<dbReference type="Gene3D" id="2.60.40.10">
    <property type="entry name" value="Immunoglobulins"/>
    <property type="match status" value="1"/>
</dbReference>
<dbReference type="InterPro" id="IPR036116">
    <property type="entry name" value="FN3_sf"/>
</dbReference>
<dbReference type="NCBIfam" id="TIGR04183">
    <property type="entry name" value="Por_Secre_tail"/>
    <property type="match status" value="1"/>
</dbReference>
<keyword evidence="1 2" id="KW-0732">Signal</keyword>
<dbReference type="PROSITE" id="PS50853">
    <property type="entry name" value="FN3"/>
    <property type="match status" value="1"/>
</dbReference>
<comment type="caution">
    <text evidence="4">The sequence shown here is derived from an EMBL/GenBank/DDBJ whole genome shotgun (WGS) entry which is preliminary data.</text>
</comment>
<evidence type="ECO:0000313" key="4">
    <source>
        <dbReference type="EMBL" id="GAA3772521.1"/>
    </source>
</evidence>
<sequence length="515" mass="56093">MMKKLLLFTFFVLPFLSFSQFVESFEGSTDIPSGWTVIDQGDAGNTWQIVDLSTSELTAQTGDNIVSILYNAVAHDDYLITPSVSVQAGVSDFLSFWARSRDPNYPETISLRVSTTGTAASDFTETLEANVAPASGPDFVKYQYELTDYVGQTIYIAFYSSTTDMFAFDLDEIEVTAIPSCFSPTAAAVDNITTTTATISWTGDLGNYEVEYGAPGFTAGSGTPAPAVMNATSTMLSGLSSGTMYEYYVRQDCGSSDYSDWFGPIAFTTLCEAETTFPVQEGFESGSMPVCWENEDVSGGESWTFVAQNGDGSITPRTGATMAEFRTTTSGDVTKLVSLPLDLSSATSPELDFYYANVNWFGDIDELRVYYKTDVNDAWVQIGEDYTAEQTDWTNVVLALPNPSATYYIAFEGTSNWARGLNIDDVTVRLESLSVDSFDKTQLSIYPNPVKNTLNISYASQISSVEVYDLLGKVVLQSTPQSTSAKLDMSSLASGSYIAKIYSGNNTHTIKVLKE</sequence>
<organism evidence="4 5">
    <name type="scientific">Corallibacter vietnamensis</name>
    <dbReference type="NCBI Taxonomy" id="904130"/>
    <lineage>
        <taxon>Bacteria</taxon>
        <taxon>Pseudomonadati</taxon>
        <taxon>Bacteroidota</taxon>
        <taxon>Flavobacteriia</taxon>
        <taxon>Flavobacteriales</taxon>
        <taxon>Flavobacteriaceae</taxon>
        <taxon>Corallibacter</taxon>
    </lineage>
</organism>
<dbReference type="SUPFAM" id="SSF49265">
    <property type="entry name" value="Fibronectin type III"/>
    <property type="match status" value="1"/>
</dbReference>
<dbReference type="InterPro" id="IPR026444">
    <property type="entry name" value="Secre_tail"/>
</dbReference>
<dbReference type="NCBIfam" id="NF038128">
    <property type="entry name" value="choice_anch_J"/>
    <property type="match status" value="2"/>
</dbReference>
<dbReference type="InterPro" id="IPR003961">
    <property type="entry name" value="FN3_dom"/>
</dbReference>
<dbReference type="Pfam" id="PF07675">
    <property type="entry name" value="Cleaved_Adhesin"/>
    <property type="match status" value="2"/>
</dbReference>
<dbReference type="InterPro" id="IPR013320">
    <property type="entry name" value="ConA-like_dom_sf"/>
</dbReference>
<evidence type="ECO:0000256" key="1">
    <source>
        <dbReference type="ARBA" id="ARBA00022729"/>
    </source>
</evidence>
<keyword evidence="5" id="KW-1185">Reference proteome</keyword>
<accession>A0ABP7GRS7</accession>
<feature type="domain" description="Fibronectin type-III" evidence="3">
    <location>
        <begin position="183"/>
        <end position="272"/>
    </location>
</feature>
<dbReference type="Gene3D" id="2.60.120.200">
    <property type="match status" value="2"/>
</dbReference>
<dbReference type="SUPFAM" id="SSF49899">
    <property type="entry name" value="Concanavalin A-like lectins/glucanases"/>
    <property type="match status" value="1"/>
</dbReference>
<dbReference type="Pfam" id="PF18962">
    <property type="entry name" value="Por_Secre_tail"/>
    <property type="match status" value="1"/>
</dbReference>
<dbReference type="RefSeq" id="WP_344725896.1">
    <property type="nucleotide sequence ID" value="NZ_BAABBI010000001.1"/>
</dbReference>
<evidence type="ECO:0000259" key="3">
    <source>
        <dbReference type="PROSITE" id="PS50853"/>
    </source>
</evidence>
<dbReference type="InterPro" id="IPR013783">
    <property type="entry name" value="Ig-like_fold"/>
</dbReference>
<evidence type="ECO:0000313" key="5">
    <source>
        <dbReference type="Proteomes" id="UP001501456"/>
    </source>
</evidence>
<name>A0ABP7GRS7_9FLAO</name>
<dbReference type="InterPro" id="IPR011628">
    <property type="entry name" value="Cleaved_adhesin"/>
</dbReference>
<feature type="signal peptide" evidence="2">
    <location>
        <begin position="1"/>
        <end position="24"/>
    </location>
</feature>
<evidence type="ECO:0000256" key="2">
    <source>
        <dbReference type="SAM" id="SignalP"/>
    </source>
</evidence>
<dbReference type="Proteomes" id="UP001501456">
    <property type="component" value="Unassembled WGS sequence"/>
</dbReference>